<name>A0A1H2FUE5_9BACT</name>
<protein>
    <submittedName>
        <fullName evidence="1">Uncharacterized protein</fullName>
    </submittedName>
</protein>
<dbReference type="EMBL" id="FNLL01000004">
    <property type="protein sequence ID" value="SDU10983.1"/>
    <property type="molecule type" value="Genomic_DNA"/>
</dbReference>
<evidence type="ECO:0000313" key="2">
    <source>
        <dbReference type="Proteomes" id="UP000199608"/>
    </source>
</evidence>
<gene>
    <name evidence="1" type="ORF">SAMN04487931_104348</name>
</gene>
<dbReference type="AlphaFoldDB" id="A0A1H2FUE5"/>
<reference evidence="2" key="1">
    <citation type="submission" date="2016-10" db="EMBL/GenBank/DDBJ databases">
        <authorList>
            <person name="Varghese N."/>
            <person name="Submissions S."/>
        </authorList>
    </citation>
    <scope>NUCLEOTIDE SEQUENCE [LARGE SCALE GENOMIC DNA]</scope>
    <source>
        <strain evidence="2">DSM 3384</strain>
    </source>
</reference>
<dbReference type="Proteomes" id="UP000199608">
    <property type="component" value="Unassembled WGS sequence"/>
</dbReference>
<sequence length="64" mass="7621">MINTVNHKIYLTNRHIYDQAVKNLSLENINSDLFIPFFAYCEKKFTIHELFSTIESCFLINSYN</sequence>
<evidence type="ECO:0000313" key="1">
    <source>
        <dbReference type="EMBL" id="SDU10983.1"/>
    </source>
</evidence>
<keyword evidence="2" id="KW-1185">Reference proteome</keyword>
<accession>A0A1H2FUE5</accession>
<proteinExistence type="predicted"/>
<organism evidence="1 2">
    <name type="scientific">Desulfobacula phenolica</name>
    <dbReference type="NCBI Taxonomy" id="90732"/>
    <lineage>
        <taxon>Bacteria</taxon>
        <taxon>Pseudomonadati</taxon>
        <taxon>Thermodesulfobacteriota</taxon>
        <taxon>Desulfobacteria</taxon>
        <taxon>Desulfobacterales</taxon>
        <taxon>Desulfobacteraceae</taxon>
        <taxon>Desulfobacula</taxon>
    </lineage>
</organism>